<evidence type="ECO:0000313" key="3">
    <source>
        <dbReference type="EMBL" id="CAH0990568.1"/>
    </source>
</evidence>
<organism evidence="3 4">
    <name type="scientific">Sinobacterium norvegicum</name>
    <dbReference type="NCBI Taxonomy" id="1641715"/>
    <lineage>
        <taxon>Bacteria</taxon>
        <taxon>Pseudomonadati</taxon>
        <taxon>Pseudomonadota</taxon>
        <taxon>Gammaproteobacteria</taxon>
        <taxon>Cellvibrionales</taxon>
        <taxon>Spongiibacteraceae</taxon>
        <taxon>Sinobacterium</taxon>
    </lineage>
</organism>
<dbReference type="PIRSF" id="PIRSF016184">
    <property type="entry name" value="PhzC_PhzF"/>
    <property type="match status" value="1"/>
</dbReference>
<reference evidence="3" key="1">
    <citation type="submission" date="2021-12" db="EMBL/GenBank/DDBJ databases">
        <authorList>
            <person name="Rodrigo-Torres L."/>
            <person name="Arahal R. D."/>
            <person name="Lucena T."/>
        </authorList>
    </citation>
    <scope>NUCLEOTIDE SEQUENCE</scope>
    <source>
        <strain evidence="3">CECT 8267</strain>
    </source>
</reference>
<evidence type="ECO:0000256" key="2">
    <source>
        <dbReference type="ARBA" id="ARBA00023235"/>
    </source>
</evidence>
<gene>
    <name evidence="3" type="ORF">SIN8267_00661</name>
</gene>
<comment type="similarity">
    <text evidence="1">Belongs to the PhzF family.</text>
</comment>
<comment type="caution">
    <text evidence="3">The sequence shown here is derived from an EMBL/GenBank/DDBJ whole genome shotgun (WGS) entry which is preliminary data.</text>
</comment>
<dbReference type="RefSeq" id="WP_237443250.1">
    <property type="nucleotide sequence ID" value="NZ_CAKLPX010000001.1"/>
</dbReference>
<keyword evidence="4" id="KW-1185">Reference proteome</keyword>
<sequence>MDHNQHRFSYIDVFATSLFVGTSAAISASPQPLSAQAMQQSVSLAATQPATSAPAYCFLWPESKTSYRLYCFNARQLIQCCGHGLLAAAHYLKPHLPRYFLVADNRLPVRYQPTVAVGLPRLGCDVIAIPDWLNQVFDAHPLTAAFAGDEQGYLILHFDDDITLPLLRPRLERLQQYSQRAIIVTQWLGQQEADYGLRYFAPQYGVDEDVVTGSAQRVLADYWQQYQPQTHYRVRQFSPGGGLLQVSVEDDYIYLSEAERV</sequence>
<dbReference type="Pfam" id="PF02567">
    <property type="entry name" value="PhzC-PhzF"/>
    <property type="match status" value="1"/>
</dbReference>
<dbReference type="Proteomes" id="UP000838100">
    <property type="component" value="Unassembled WGS sequence"/>
</dbReference>
<evidence type="ECO:0000313" key="4">
    <source>
        <dbReference type="Proteomes" id="UP000838100"/>
    </source>
</evidence>
<dbReference type="InterPro" id="IPR003719">
    <property type="entry name" value="Phenazine_PhzF-like"/>
</dbReference>
<proteinExistence type="inferred from homology"/>
<evidence type="ECO:0000256" key="1">
    <source>
        <dbReference type="ARBA" id="ARBA00008270"/>
    </source>
</evidence>
<dbReference type="SUPFAM" id="SSF54506">
    <property type="entry name" value="Diaminopimelate epimerase-like"/>
    <property type="match status" value="1"/>
</dbReference>
<dbReference type="PANTHER" id="PTHR13774">
    <property type="entry name" value="PHENAZINE BIOSYNTHESIS PROTEIN"/>
    <property type="match status" value="1"/>
</dbReference>
<dbReference type="Gene3D" id="3.10.310.10">
    <property type="entry name" value="Diaminopimelate Epimerase, Chain A, domain 1"/>
    <property type="match status" value="2"/>
</dbReference>
<keyword evidence="2" id="KW-0413">Isomerase</keyword>
<dbReference type="EMBL" id="CAKLPX010000001">
    <property type="protein sequence ID" value="CAH0990568.1"/>
    <property type="molecule type" value="Genomic_DNA"/>
</dbReference>
<accession>A0ABM9AC77</accession>
<dbReference type="PANTHER" id="PTHR13774:SF17">
    <property type="entry name" value="PHENAZINE BIOSYNTHESIS-LIKE DOMAIN-CONTAINING PROTEIN"/>
    <property type="match status" value="1"/>
</dbReference>
<protein>
    <submittedName>
        <fullName evidence="3">Uncharacterized protein</fullName>
    </submittedName>
</protein>
<name>A0ABM9AC77_9GAMM</name>